<reference evidence="1 2" key="1">
    <citation type="submission" date="2020-06" db="EMBL/GenBank/DDBJ databases">
        <title>Metabacillus dokdonensis sp. nov., isolated from the rhizosphere of Elymus tsukushiensis, a plant native to the Dokdo Islands, Republic of Korea.</title>
        <authorList>
            <person name="Lee S.Y."/>
            <person name="Hwang Y.J."/>
            <person name="Son J.S."/>
            <person name="Ghim S.Y."/>
        </authorList>
    </citation>
    <scope>NUCLEOTIDE SEQUENCE [LARGE SCALE GENOMIC DNA]</scope>
    <source>
        <strain evidence="1 2">KUDC1714</strain>
    </source>
</reference>
<dbReference type="RefSeq" id="WP_185652924.1">
    <property type="nucleotide sequence ID" value="NZ_CP055263.1"/>
</dbReference>
<dbReference type="InterPro" id="IPR043148">
    <property type="entry name" value="TagF_C"/>
</dbReference>
<dbReference type="Proteomes" id="UP000515490">
    <property type="component" value="Chromosome"/>
</dbReference>
<evidence type="ECO:0000313" key="1">
    <source>
        <dbReference type="EMBL" id="QNF28477.1"/>
    </source>
</evidence>
<organism evidence="1 2">
    <name type="scientific">Metabacillus elymi</name>
    <dbReference type="NCBI Taxonomy" id="2745198"/>
    <lineage>
        <taxon>Bacteria</taxon>
        <taxon>Bacillati</taxon>
        <taxon>Bacillota</taxon>
        <taxon>Bacilli</taxon>
        <taxon>Bacillales</taxon>
        <taxon>Bacillaceae</taxon>
        <taxon>Metabacillus</taxon>
    </lineage>
</organism>
<keyword evidence="2" id="KW-1185">Reference proteome</keyword>
<dbReference type="SUPFAM" id="SSF53756">
    <property type="entry name" value="UDP-Glycosyltransferase/glycogen phosphorylase"/>
    <property type="match status" value="1"/>
</dbReference>
<dbReference type="EMBL" id="CP055263">
    <property type="protein sequence ID" value="QNF28477.1"/>
    <property type="molecule type" value="Genomic_DNA"/>
</dbReference>
<accession>A0ABX6S3S4</accession>
<protein>
    <submittedName>
        <fullName evidence="1">Uncharacterized protein</fullName>
    </submittedName>
</protein>
<dbReference type="Pfam" id="PF05159">
    <property type="entry name" value="Capsule_synth"/>
    <property type="match status" value="1"/>
</dbReference>
<sequence length="478" mass="55548">MEEYFINFYSFHLDFIHQFREIEYKGIPLPLLIKVENYFTRCNLHPELSKPSFKDQLKVKINQKGEIQKQYNLIMDPLVNRKTGNKQKNGKLMLYDFVLHAYSFAQYLDPSKIHMMNHVNAGETFKNYEVDMNQMKDKLVMKAKEIFGNFKSHPIYSNPGFQNMFLRSIPVLLNVLGKIDNYFEKVPISCVIVGTTTDTFSRILTIMAGKKGIPSLCLQHGLFGEIQFMPVFATKNCVFGNYEKEWYLARGVDEDRIEVTGHPRHDRIFMGPQMPKSTLQQKLGLNAQKKSVVVATQPHSDIDLLSNLIQILSKNSSFEILIKPHPHEYARNTLQKYESILSAHQSIKIVPREIDLYHLLYNIDLVIVAANSTMGLEAMMFKKPIVLFLKTKDHIRPDLYFYSHFDYFDDMGRFVSSDPKSINHLAGQLFSNKSPIATEYNNIRNKFVSNRYPNEYSFQTISDLIFKLTGNRYIKPTN</sequence>
<proteinExistence type="predicted"/>
<evidence type="ECO:0000313" key="2">
    <source>
        <dbReference type="Proteomes" id="UP000515490"/>
    </source>
</evidence>
<dbReference type="InterPro" id="IPR007833">
    <property type="entry name" value="Capsule_polysaccharide_synth"/>
</dbReference>
<dbReference type="Gene3D" id="3.40.50.12580">
    <property type="match status" value="1"/>
</dbReference>
<name>A0ABX6S3S4_9BACI</name>
<gene>
    <name evidence="1" type="ORF">HUW50_13925</name>
</gene>